<evidence type="ECO:0000259" key="5">
    <source>
        <dbReference type="Pfam" id="PF01266"/>
    </source>
</evidence>
<accession>A0AB39HKW1</accession>
<reference evidence="6" key="1">
    <citation type="submission" date="2024-07" db="EMBL/GenBank/DDBJ databases">
        <title>Halotolerant mesophilic bacterium Ornithinibacillus sp. 4-3, sp. nov., isolated from soil.</title>
        <authorList>
            <person name="Sidarenka A.V."/>
            <person name="Guliayeva D.E."/>
            <person name="Leanovich S.I."/>
            <person name="Hileuskaya K.S."/>
            <person name="Akhremchuk A.E."/>
            <person name="Sikolenko M.A."/>
            <person name="Valentovich L.N."/>
        </authorList>
    </citation>
    <scope>NUCLEOTIDE SEQUENCE</scope>
    <source>
        <strain evidence="6">4-3</strain>
    </source>
</reference>
<dbReference type="SUPFAM" id="SSF51905">
    <property type="entry name" value="FAD/NAD(P)-binding domain"/>
    <property type="match status" value="1"/>
</dbReference>
<evidence type="ECO:0000256" key="3">
    <source>
        <dbReference type="ARBA" id="ARBA00022827"/>
    </source>
</evidence>
<dbReference type="Gene3D" id="3.50.50.60">
    <property type="entry name" value="FAD/NAD(P)-binding domain"/>
    <property type="match status" value="1"/>
</dbReference>
<evidence type="ECO:0000256" key="1">
    <source>
        <dbReference type="ARBA" id="ARBA00001974"/>
    </source>
</evidence>
<dbReference type="GO" id="GO:0050660">
    <property type="term" value="F:flavin adenine dinucleotide binding"/>
    <property type="evidence" value="ECO:0007669"/>
    <property type="project" value="InterPro"/>
</dbReference>
<keyword evidence="2" id="KW-0285">Flavoprotein</keyword>
<dbReference type="RefSeq" id="WP_368653270.1">
    <property type="nucleotide sequence ID" value="NZ_CP162599.1"/>
</dbReference>
<dbReference type="EMBL" id="CP162599">
    <property type="protein sequence ID" value="XDK32582.1"/>
    <property type="molecule type" value="Genomic_DNA"/>
</dbReference>
<organism evidence="6">
    <name type="scientific">Ornithinibacillus sp. 4-3</name>
    <dbReference type="NCBI Taxonomy" id="3231488"/>
    <lineage>
        <taxon>Bacteria</taxon>
        <taxon>Bacillati</taxon>
        <taxon>Bacillota</taxon>
        <taxon>Bacilli</taxon>
        <taxon>Bacillales</taxon>
        <taxon>Bacillaceae</taxon>
        <taxon>Ornithinibacillus</taxon>
    </lineage>
</organism>
<proteinExistence type="predicted"/>
<keyword evidence="4 6" id="KW-0560">Oxidoreductase</keyword>
<comment type="cofactor">
    <cofactor evidence="1">
        <name>FAD</name>
        <dbReference type="ChEBI" id="CHEBI:57692"/>
    </cofactor>
</comment>
<protein>
    <submittedName>
        <fullName evidence="6">N-methyl-L-tryptophan oxidase</fullName>
        <ecNumber evidence="6">1.5.3.2</ecNumber>
    </submittedName>
</protein>
<dbReference type="InterPro" id="IPR006076">
    <property type="entry name" value="FAD-dep_OxRdtase"/>
</dbReference>
<keyword evidence="3" id="KW-0274">FAD</keyword>
<dbReference type="PANTHER" id="PTHR10961:SF7">
    <property type="entry name" value="FAD DEPENDENT OXIDOREDUCTASE DOMAIN-CONTAINING PROTEIN"/>
    <property type="match status" value="1"/>
</dbReference>
<gene>
    <name evidence="6" type="primary">solA</name>
    <name evidence="6" type="ORF">AB4Y30_16480</name>
</gene>
<dbReference type="GO" id="GO:0008115">
    <property type="term" value="F:sarcosine oxidase activity"/>
    <property type="evidence" value="ECO:0007669"/>
    <property type="project" value="TreeGrafter"/>
</dbReference>
<dbReference type="Gene3D" id="3.30.9.10">
    <property type="entry name" value="D-Amino Acid Oxidase, subunit A, domain 2"/>
    <property type="match status" value="1"/>
</dbReference>
<dbReference type="InterPro" id="IPR036188">
    <property type="entry name" value="FAD/NAD-bd_sf"/>
</dbReference>
<dbReference type="InterPro" id="IPR045170">
    <property type="entry name" value="MTOX"/>
</dbReference>
<evidence type="ECO:0000313" key="6">
    <source>
        <dbReference type="EMBL" id="XDK32582.1"/>
    </source>
</evidence>
<dbReference type="PANTHER" id="PTHR10961">
    <property type="entry name" value="PEROXISOMAL SARCOSINE OXIDASE"/>
    <property type="match status" value="1"/>
</dbReference>
<name>A0AB39HKW1_9BACI</name>
<feature type="domain" description="FAD dependent oxidoreductase" evidence="5">
    <location>
        <begin position="5"/>
        <end position="357"/>
    </location>
</feature>
<dbReference type="EC" id="1.5.3.2" evidence="6"/>
<evidence type="ECO:0000256" key="4">
    <source>
        <dbReference type="ARBA" id="ARBA00023002"/>
    </source>
</evidence>
<dbReference type="AlphaFoldDB" id="A0AB39HKW1"/>
<dbReference type="NCBIfam" id="NF008425">
    <property type="entry name" value="PRK11259.1"/>
    <property type="match status" value="1"/>
</dbReference>
<dbReference type="Pfam" id="PF01266">
    <property type="entry name" value="DAO"/>
    <property type="match status" value="1"/>
</dbReference>
<evidence type="ECO:0000256" key="2">
    <source>
        <dbReference type="ARBA" id="ARBA00022630"/>
    </source>
</evidence>
<dbReference type="GO" id="GO:0050131">
    <property type="term" value="F:N-methyl-L-amino-acid oxidase activity"/>
    <property type="evidence" value="ECO:0007669"/>
    <property type="project" value="UniProtKB-EC"/>
</dbReference>
<sequence>MDAEVGVIGVGSMGSMAVWQLARKGVSVIGFEQFGIGHDRGAAGGDTRIFRTAYKEGADYVPILLEAYQQWRALEIETGKTLLTITKGLMGETKGSEGLENVLRSVRDYSLEHEVLSEEMLQERYPQIRAGADEVIIEDGQAGFVRSQLAILAAVDRARELGASVLPYTTVEKLEEQPDGKGVKITANGKEYTVGKVIITAGPWINEVFPLFKENIEIRRLVGTWYPAKQMEQFSPENMPVISRISEGYSYYGIPSIDGTMVKMSFSATPAYRIENTKTLERNVTLKDLEDGKYIIENFFSGLYSEPNRLQTFMEGYTTDGHPIIGKVPDKENIIVGCGFSGHGFKMASAIGKILSDIATDEEIKFPLEKFSPQRFL</sequence>